<comment type="caution">
    <text evidence="2">The sequence shown here is derived from an EMBL/GenBank/DDBJ whole genome shotgun (WGS) entry which is preliminary data.</text>
</comment>
<feature type="transmembrane region" description="Helical" evidence="1">
    <location>
        <begin position="6"/>
        <end position="27"/>
    </location>
</feature>
<keyword evidence="3" id="KW-1185">Reference proteome</keyword>
<reference evidence="2" key="1">
    <citation type="journal article" date="2021" name="Nat. Commun.">
        <title>Genetic determinants of endophytism in the Arabidopsis root mycobiome.</title>
        <authorList>
            <person name="Mesny F."/>
            <person name="Miyauchi S."/>
            <person name="Thiergart T."/>
            <person name="Pickel B."/>
            <person name="Atanasova L."/>
            <person name="Karlsson M."/>
            <person name="Huettel B."/>
            <person name="Barry K.W."/>
            <person name="Haridas S."/>
            <person name="Chen C."/>
            <person name="Bauer D."/>
            <person name="Andreopoulos W."/>
            <person name="Pangilinan J."/>
            <person name="LaButti K."/>
            <person name="Riley R."/>
            <person name="Lipzen A."/>
            <person name="Clum A."/>
            <person name="Drula E."/>
            <person name="Henrissat B."/>
            <person name="Kohler A."/>
            <person name="Grigoriev I.V."/>
            <person name="Martin F.M."/>
            <person name="Hacquard S."/>
        </authorList>
    </citation>
    <scope>NUCLEOTIDE SEQUENCE</scope>
    <source>
        <strain evidence="2">MPI-CAGE-CH-0243</strain>
    </source>
</reference>
<proteinExistence type="predicted"/>
<sequence length="114" mass="12963">MAINPLTVAAISVFILLLVISGLAIYFHCRCNIFRPKSPFMDPVPCAHSSGCFRRNRRQRSMRREEDLEMGIQGKIDRAHEERDWTKLAQALKEQIELKKGLGINREAKIGAAL</sequence>
<name>A0A9P9DY50_9PLEO</name>
<evidence type="ECO:0000256" key="1">
    <source>
        <dbReference type="SAM" id="Phobius"/>
    </source>
</evidence>
<dbReference type="Proteomes" id="UP000700596">
    <property type="component" value="Unassembled WGS sequence"/>
</dbReference>
<evidence type="ECO:0000313" key="3">
    <source>
        <dbReference type="Proteomes" id="UP000700596"/>
    </source>
</evidence>
<evidence type="ECO:0000313" key="2">
    <source>
        <dbReference type="EMBL" id="KAH7128589.1"/>
    </source>
</evidence>
<dbReference type="AlphaFoldDB" id="A0A9P9DY50"/>
<protein>
    <submittedName>
        <fullName evidence="2">Uncharacterized protein</fullName>
    </submittedName>
</protein>
<dbReference type="EMBL" id="JAGMWT010000005">
    <property type="protein sequence ID" value="KAH7128589.1"/>
    <property type="molecule type" value="Genomic_DNA"/>
</dbReference>
<gene>
    <name evidence="2" type="ORF">B0J11DRAFT_505056</name>
</gene>
<keyword evidence="1" id="KW-0472">Membrane</keyword>
<keyword evidence="1" id="KW-0812">Transmembrane</keyword>
<organism evidence="2 3">
    <name type="scientific">Dendryphion nanum</name>
    <dbReference type="NCBI Taxonomy" id="256645"/>
    <lineage>
        <taxon>Eukaryota</taxon>
        <taxon>Fungi</taxon>
        <taxon>Dikarya</taxon>
        <taxon>Ascomycota</taxon>
        <taxon>Pezizomycotina</taxon>
        <taxon>Dothideomycetes</taxon>
        <taxon>Pleosporomycetidae</taxon>
        <taxon>Pleosporales</taxon>
        <taxon>Torulaceae</taxon>
        <taxon>Dendryphion</taxon>
    </lineage>
</organism>
<keyword evidence="1" id="KW-1133">Transmembrane helix</keyword>
<accession>A0A9P9DY50</accession>